<name>A0AAF0C6C0_9GAMM</name>
<keyword evidence="2" id="KW-1185">Reference proteome</keyword>
<dbReference type="Proteomes" id="UP000032568">
    <property type="component" value="Chromosome"/>
</dbReference>
<dbReference type="Gene3D" id="3.10.450.50">
    <property type="match status" value="1"/>
</dbReference>
<organism evidence="1 2">
    <name type="scientific">Thalassomonas actiniarum</name>
    <dbReference type="NCBI Taxonomy" id="485447"/>
    <lineage>
        <taxon>Bacteria</taxon>
        <taxon>Pseudomonadati</taxon>
        <taxon>Pseudomonadota</taxon>
        <taxon>Gammaproteobacteria</taxon>
        <taxon>Alteromonadales</taxon>
        <taxon>Colwelliaceae</taxon>
        <taxon>Thalassomonas</taxon>
    </lineage>
</organism>
<protein>
    <submittedName>
        <fullName evidence="1">Nuclear transport factor 2 family protein</fullName>
    </submittedName>
</protein>
<dbReference type="AlphaFoldDB" id="A0AAF0C6C0"/>
<dbReference type="InterPro" id="IPR032710">
    <property type="entry name" value="NTF2-like_dom_sf"/>
</dbReference>
<evidence type="ECO:0000313" key="2">
    <source>
        <dbReference type="Proteomes" id="UP000032568"/>
    </source>
</evidence>
<reference evidence="1 2" key="2">
    <citation type="journal article" date="2022" name="Mar. Drugs">
        <title>Bioassay-Guided Fractionation Leads to the Detection of Cholic Acid Generated by the Rare Thalassomonas sp.</title>
        <authorList>
            <person name="Pheiffer F."/>
            <person name="Schneider Y.K."/>
            <person name="Hansen E.H."/>
            <person name="Andersen J.H."/>
            <person name="Isaksson J."/>
            <person name="Busche T."/>
            <person name="R C."/>
            <person name="Kalinowski J."/>
            <person name="Zyl L.V."/>
            <person name="Trindade M."/>
        </authorList>
    </citation>
    <scope>NUCLEOTIDE SEQUENCE [LARGE SCALE GENOMIC DNA]</scope>
    <source>
        <strain evidence="1 2">A5K-106</strain>
    </source>
</reference>
<dbReference type="InterPro" id="IPR039437">
    <property type="entry name" value="FrzH/put_lumazine-bd"/>
</dbReference>
<dbReference type="KEGG" id="tact:SG35_001540"/>
<evidence type="ECO:0000313" key="1">
    <source>
        <dbReference type="EMBL" id="WDE01709.1"/>
    </source>
</evidence>
<accession>A0AAF0C6C0</accession>
<sequence>MASFALAATPLPDKELMLTDKQAITEAARSYIVSQHISSKELMAGALHPVLAKRTYWGKGKQQEFIMETSRETMLKVAESYNKSGDKFPENPRVEITILDIDQRVASVKLSADDWIDYMHLVKTAQGQWKILNVLWQYHDISKHQ</sequence>
<proteinExistence type="predicted"/>
<gene>
    <name evidence="1" type="ORF">SG35_001540</name>
</gene>
<dbReference type="Pfam" id="PF12893">
    <property type="entry name" value="Lumazine_bd_2"/>
    <property type="match status" value="1"/>
</dbReference>
<dbReference type="EMBL" id="CP059735">
    <property type="protein sequence ID" value="WDE01709.1"/>
    <property type="molecule type" value="Genomic_DNA"/>
</dbReference>
<reference evidence="1 2" key="1">
    <citation type="journal article" date="2015" name="Genome Announc.">
        <title>Draft Genome Sequences of Marine Isolates of Thalassomonas viridans and Thalassomonas actiniarum.</title>
        <authorList>
            <person name="Olonade I."/>
            <person name="van Zyl L.J."/>
            <person name="Trindade M."/>
        </authorList>
    </citation>
    <scope>NUCLEOTIDE SEQUENCE [LARGE SCALE GENOMIC DNA]</scope>
    <source>
        <strain evidence="1 2">A5K-106</strain>
    </source>
</reference>
<dbReference type="SUPFAM" id="SSF54427">
    <property type="entry name" value="NTF2-like"/>
    <property type="match status" value="1"/>
</dbReference>